<gene>
    <name evidence="9" type="ORF">C7381_10374</name>
</gene>
<dbReference type="Gene3D" id="3.40.190.10">
    <property type="entry name" value="Periplasmic binding protein-like II"/>
    <property type="match status" value="2"/>
</dbReference>
<protein>
    <submittedName>
        <fullName evidence="9">Extracellular solute-binding protein (Family 5)</fullName>
    </submittedName>
</protein>
<comment type="caution">
    <text evidence="9">The sequence shown here is derived from an EMBL/GenBank/DDBJ whole genome shotgun (WGS) entry which is preliminary data.</text>
</comment>
<dbReference type="Gene3D" id="3.90.76.10">
    <property type="entry name" value="Dipeptide-binding Protein, Domain 1"/>
    <property type="match status" value="1"/>
</dbReference>
<dbReference type="GO" id="GO:0030313">
    <property type="term" value="C:cell envelope"/>
    <property type="evidence" value="ECO:0007669"/>
    <property type="project" value="UniProtKB-SubCell"/>
</dbReference>
<keyword evidence="4 7" id="KW-0732">Signal</keyword>
<dbReference type="PANTHER" id="PTHR30290:SF10">
    <property type="entry name" value="PERIPLASMIC OLIGOPEPTIDE-BINDING PROTEIN-RELATED"/>
    <property type="match status" value="1"/>
</dbReference>
<dbReference type="GO" id="GO:0043190">
    <property type="term" value="C:ATP-binding cassette (ABC) transporter complex"/>
    <property type="evidence" value="ECO:0007669"/>
    <property type="project" value="InterPro"/>
</dbReference>
<comment type="similarity">
    <text evidence="2">Belongs to the bacterial solute-binding protein 5 family.</text>
</comment>
<dbReference type="InterPro" id="IPR000914">
    <property type="entry name" value="SBP_5_dom"/>
</dbReference>
<keyword evidence="3" id="KW-0813">Transport</keyword>
<evidence type="ECO:0000256" key="4">
    <source>
        <dbReference type="ARBA" id="ARBA00022729"/>
    </source>
</evidence>
<feature type="domain" description="Solute-binding protein family 5" evidence="8">
    <location>
        <begin position="113"/>
        <end position="581"/>
    </location>
</feature>
<evidence type="ECO:0000256" key="7">
    <source>
        <dbReference type="SAM" id="SignalP"/>
    </source>
</evidence>
<feature type="coiled-coil region" evidence="5">
    <location>
        <begin position="190"/>
        <end position="227"/>
    </location>
</feature>
<dbReference type="PANTHER" id="PTHR30290">
    <property type="entry name" value="PERIPLASMIC BINDING COMPONENT OF ABC TRANSPORTER"/>
    <property type="match status" value="1"/>
</dbReference>
<keyword evidence="5" id="KW-0175">Coiled coil</keyword>
<dbReference type="Pfam" id="PF00496">
    <property type="entry name" value="SBP_bac_5"/>
    <property type="match status" value="1"/>
</dbReference>
<evidence type="ECO:0000256" key="5">
    <source>
        <dbReference type="SAM" id="Coils"/>
    </source>
</evidence>
<feature type="signal peptide" evidence="7">
    <location>
        <begin position="1"/>
        <end position="20"/>
    </location>
</feature>
<sequence>MSKRLIAILVAVFMALTFFAGCKKDDSADEKKPTDTTTTDETKDTEDNKDTTDATDDKADANKGEVVFRMTGGKIKTLNPHLSETSAENDVLALVLGNMLELTYNKEKDTFDFTPNLAAALPEKNEDGTVWTWKLREDLQWPDGTPITAEDFIYSWKMLLDPKLKNFRGPEAFFTGDLSVVNAKKYWTGYAEDNIKLKAQQEEEKALEELKKEIEGMADGEEKTKKQEEYDKRSEELNAHRISVDEQDLAEGGAKWEDVGLKAIDDHTLEITLEYAIPEVNFWLAFVGGSSNSPVRKDLYEGGMNADKTETDYGTDISKIDFTGPYLLKEWVRDQYRSYERNEKSPLRDIYTPEKITERVVEDDNTALQLFENNETDTVGLRGANYDKYEEDPRLVFSKSDSVWQMFINMTATAPDKAFLTDVNFRKAMYWGMDRKALAKDIYKTAIPQPCIIADTRTVDPLKGITFRETEVGKANYPENDGYDPEKAKEFFDKAYEKFGKQMVVEIMYFDNSDQMKGMAEFLEQEYENMFGADRIDVKLRAVPWNNAYDNMQNGDYDMGFGAWTGGIFNPWGGMEVYTQTFGIKCDQFRSDEFDELYRRTNKGDLIFKPQERLEALGEMEKMLLDNVPMVPMYQTENARLYQDRIHLLTHEWVIGVGFAPMQAEIDPLQ</sequence>
<dbReference type="InterPro" id="IPR030678">
    <property type="entry name" value="Peptide/Ni-bd"/>
</dbReference>
<proteinExistence type="inferred from homology"/>
<evidence type="ECO:0000256" key="6">
    <source>
        <dbReference type="SAM" id="MobiDB-lite"/>
    </source>
</evidence>
<evidence type="ECO:0000259" key="8">
    <source>
        <dbReference type="Pfam" id="PF00496"/>
    </source>
</evidence>
<dbReference type="PIRSF" id="PIRSF002741">
    <property type="entry name" value="MppA"/>
    <property type="match status" value="1"/>
</dbReference>
<dbReference type="GO" id="GO:0015833">
    <property type="term" value="P:peptide transport"/>
    <property type="evidence" value="ECO:0007669"/>
    <property type="project" value="TreeGrafter"/>
</dbReference>
<dbReference type="GO" id="GO:1904680">
    <property type="term" value="F:peptide transmembrane transporter activity"/>
    <property type="evidence" value="ECO:0007669"/>
    <property type="project" value="TreeGrafter"/>
</dbReference>
<dbReference type="InterPro" id="IPR039424">
    <property type="entry name" value="SBP_5"/>
</dbReference>
<organism evidence="9 10">
    <name type="scientific">Ezakiella coagulans</name>
    <dbReference type="NCBI Taxonomy" id="46507"/>
    <lineage>
        <taxon>Bacteria</taxon>
        <taxon>Bacillati</taxon>
        <taxon>Bacillota</taxon>
        <taxon>Tissierellia</taxon>
        <taxon>Ezakiella</taxon>
    </lineage>
</organism>
<evidence type="ECO:0000256" key="3">
    <source>
        <dbReference type="ARBA" id="ARBA00022448"/>
    </source>
</evidence>
<dbReference type="RefSeq" id="WP_165803577.1">
    <property type="nucleotide sequence ID" value="NZ_QEKV01000003.1"/>
</dbReference>
<evidence type="ECO:0000256" key="2">
    <source>
        <dbReference type="ARBA" id="ARBA00005695"/>
    </source>
</evidence>
<evidence type="ECO:0000313" key="10">
    <source>
        <dbReference type="Proteomes" id="UP000245793"/>
    </source>
</evidence>
<dbReference type="AlphaFoldDB" id="A0A2U1E4G3"/>
<reference evidence="9 10" key="1">
    <citation type="submission" date="2018-04" db="EMBL/GenBank/DDBJ databases">
        <title>Genomic Encyclopedia of Type Strains, Phase IV (KMG-IV): sequencing the most valuable type-strain genomes for metagenomic binning, comparative biology and taxonomic classification.</title>
        <authorList>
            <person name="Goeker M."/>
        </authorList>
    </citation>
    <scope>NUCLEOTIDE SEQUENCE [LARGE SCALE GENOMIC DNA]</scope>
    <source>
        <strain evidence="9 10">DSM 20705</strain>
    </source>
</reference>
<comment type="subcellular location">
    <subcellularLocation>
        <location evidence="1">Cell envelope</location>
    </subcellularLocation>
</comment>
<dbReference type="CDD" id="cd08504">
    <property type="entry name" value="PBP2_OppA"/>
    <property type="match status" value="1"/>
</dbReference>
<accession>A0A2U1E4G3</accession>
<dbReference type="Gene3D" id="3.10.105.10">
    <property type="entry name" value="Dipeptide-binding Protein, Domain 3"/>
    <property type="match status" value="1"/>
</dbReference>
<keyword evidence="10" id="KW-1185">Reference proteome</keyword>
<dbReference type="SUPFAM" id="SSF53850">
    <property type="entry name" value="Periplasmic binding protein-like II"/>
    <property type="match status" value="1"/>
</dbReference>
<dbReference type="PROSITE" id="PS51257">
    <property type="entry name" value="PROKAR_LIPOPROTEIN"/>
    <property type="match status" value="1"/>
</dbReference>
<evidence type="ECO:0000313" key="9">
    <source>
        <dbReference type="EMBL" id="PVY94836.1"/>
    </source>
</evidence>
<dbReference type="Proteomes" id="UP000245793">
    <property type="component" value="Unassembled WGS sequence"/>
</dbReference>
<dbReference type="EMBL" id="QEKV01000003">
    <property type="protein sequence ID" value="PVY94836.1"/>
    <property type="molecule type" value="Genomic_DNA"/>
</dbReference>
<feature type="chain" id="PRO_5039276742" evidence="7">
    <location>
        <begin position="21"/>
        <end position="670"/>
    </location>
</feature>
<dbReference type="GO" id="GO:0042597">
    <property type="term" value="C:periplasmic space"/>
    <property type="evidence" value="ECO:0007669"/>
    <property type="project" value="UniProtKB-ARBA"/>
</dbReference>
<evidence type="ECO:0000256" key="1">
    <source>
        <dbReference type="ARBA" id="ARBA00004196"/>
    </source>
</evidence>
<feature type="region of interest" description="Disordered" evidence="6">
    <location>
        <begin position="25"/>
        <end position="58"/>
    </location>
</feature>
<name>A0A2U1E4G3_9FIRM</name>